<comment type="similarity">
    <text evidence="1">In the C-terminal section; belongs to the transposase 35 family.</text>
</comment>
<name>A0A0F9AVJ1_9ZZZZ</name>
<dbReference type="InterPro" id="IPR010095">
    <property type="entry name" value="Cas12f1-like_TNB"/>
</dbReference>
<organism evidence="8">
    <name type="scientific">marine sediment metagenome</name>
    <dbReference type="NCBI Taxonomy" id="412755"/>
    <lineage>
        <taxon>unclassified sequences</taxon>
        <taxon>metagenomes</taxon>
        <taxon>ecological metagenomes</taxon>
    </lineage>
</organism>
<sequence length="374" mass="43660">MRLITKIKLQTNSEQKLLLKQTLDVCKKACVFVSSVVFLSSTKNKYDLQKLLYHEVKEDFNLSAQTTILCIQKVTNDYQSKHFTQRHYKKNSAMPFDDRILTINLNKNDVSIWTLNGRQKMSFACSKEQLELLKKRKGQSDLIIQNGEFFLLVGYEKEESKKIIPDDFLGVDLGIKQIAYDSDRKSYSGDLIEKNRQKYMKQRKDLQKKGTKNSKRKLCKIRKKEKNFRRSINHKIAKELVLKAKGTNFGIALEDLKGIRKKTTVRKKNRNKHSSWSFGQLRTYIEYKAKLNGVEVIFIDPKYTSTTCPKCTSINKKNRKSQEEFYCIKCNYHENADYVGSINIRQKARIIYEKDVIGSEKGHVSWPIAVPRNL</sequence>
<dbReference type="PANTHER" id="PTHR30405:SF11">
    <property type="entry name" value="RNA-GUIDED DNA ENDONUCLEASE RV2885C-RELATED"/>
    <property type="match status" value="1"/>
</dbReference>
<dbReference type="GO" id="GO:0032196">
    <property type="term" value="P:transposition"/>
    <property type="evidence" value="ECO:0007669"/>
    <property type="project" value="UniProtKB-KW"/>
</dbReference>
<keyword evidence="5" id="KW-0233">DNA recombination</keyword>
<evidence type="ECO:0000256" key="1">
    <source>
        <dbReference type="ARBA" id="ARBA00008761"/>
    </source>
</evidence>
<evidence type="ECO:0000259" key="6">
    <source>
        <dbReference type="Pfam" id="PF01385"/>
    </source>
</evidence>
<dbReference type="InterPro" id="IPR051399">
    <property type="entry name" value="RNA-guided_DNA_endo/Transpos"/>
</dbReference>
<evidence type="ECO:0000313" key="8">
    <source>
        <dbReference type="EMBL" id="KKK82469.1"/>
    </source>
</evidence>
<accession>A0A0F9AVJ1</accession>
<dbReference type="EMBL" id="LAZR01052659">
    <property type="protein sequence ID" value="KKK82469.1"/>
    <property type="molecule type" value="Genomic_DNA"/>
</dbReference>
<evidence type="ECO:0000256" key="2">
    <source>
        <dbReference type="ARBA" id="ARBA00011044"/>
    </source>
</evidence>
<dbReference type="NCBIfam" id="TIGR01766">
    <property type="entry name" value="IS200/IS605 family accessory protein TnpB-like domain"/>
    <property type="match status" value="1"/>
</dbReference>
<dbReference type="GO" id="GO:0003677">
    <property type="term" value="F:DNA binding"/>
    <property type="evidence" value="ECO:0007669"/>
    <property type="project" value="UniProtKB-KW"/>
</dbReference>
<comment type="caution">
    <text evidence="8">The sequence shown here is derived from an EMBL/GenBank/DDBJ whole genome shotgun (WGS) entry which is preliminary data.</text>
</comment>
<dbReference type="Pfam" id="PF07282">
    <property type="entry name" value="Cas12f1-like_TNB"/>
    <property type="match status" value="1"/>
</dbReference>
<dbReference type="NCBIfam" id="NF040570">
    <property type="entry name" value="guided_TnpB"/>
    <property type="match status" value="1"/>
</dbReference>
<reference evidence="8" key="1">
    <citation type="journal article" date="2015" name="Nature">
        <title>Complex archaea that bridge the gap between prokaryotes and eukaryotes.</title>
        <authorList>
            <person name="Spang A."/>
            <person name="Saw J.H."/>
            <person name="Jorgensen S.L."/>
            <person name="Zaremba-Niedzwiedzka K."/>
            <person name="Martijn J."/>
            <person name="Lind A.E."/>
            <person name="van Eijk R."/>
            <person name="Schleper C."/>
            <person name="Guy L."/>
            <person name="Ettema T.J."/>
        </authorList>
    </citation>
    <scope>NUCLEOTIDE SEQUENCE</scope>
</reference>
<feature type="domain" description="Cas12f1-like TNB" evidence="7">
    <location>
        <begin position="278"/>
        <end position="344"/>
    </location>
</feature>
<evidence type="ECO:0008006" key="9">
    <source>
        <dbReference type="Google" id="ProtNLM"/>
    </source>
</evidence>
<proteinExistence type="inferred from homology"/>
<gene>
    <name evidence="8" type="ORF">LCGC14_2803080</name>
</gene>
<dbReference type="GO" id="GO:0006310">
    <property type="term" value="P:DNA recombination"/>
    <property type="evidence" value="ECO:0007669"/>
    <property type="project" value="UniProtKB-KW"/>
</dbReference>
<keyword evidence="4" id="KW-0238">DNA-binding</keyword>
<evidence type="ECO:0000256" key="3">
    <source>
        <dbReference type="ARBA" id="ARBA00022578"/>
    </source>
</evidence>
<evidence type="ECO:0000259" key="7">
    <source>
        <dbReference type="Pfam" id="PF07282"/>
    </source>
</evidence>
<dbReference type="PANTHER" id="PTHR30405">
    <property type="entry name" value="TRANSPOSASE"/>
    <property type="match status" value="1"/>
</dbReference>
<comment type="similarity">
    <text evidence="2">In the N-terminal section; belongs to the transposase 2 family.</text>
</comment>
<evidence type="ECO:0000256" key="5">
    <source>
        <dbReference type="ARBA" id="ARBA00023172"/>
    </source>
</evidence>
<evidence type="ECO:0000256" key="4">
    <source>
        <dbReference type="ARBA" id="ARBA00023125"/>
    </source>
</evidence>
<protein>
    <recommendedName>
        <fullName evidence="9">Transposase IS891/IS1136/IS1341 domain-containing protein</fullName>
    </recommendedName>
</protein>
<dbReference type="AlphaFoldDB" id="A0A0F9AVJ1"/>
<dbReference type="Pfam" id="PF01385">
    <property type="entry name" value="OrfB_IS605"/>
    <property type="match status" value="1"/>
</dbReference>
<feature type="non-terminal residue" evidence="8">
    <location>
        <position position="374"/>
    </location>
</feature>
<feature type="domain" description="Probable transposase IS891/IS1136/IS1341" evidence="6">
    <location>
        <begin position="155"/>
        <end position="245"/>
    </location>
</feature>
<dbReference type="InterPro" id="IPR001959">
    <property type="entry name" value="Transposase"/>
</dbReference>
<keyword evidence="3" id="KW-0815">Transposition</keyword>